<sequence length="333" mass="39286">MGREDENIEIFKKGVDYLEEEEEEEEGEEDEDEDGDEVDIVEAGENYYSSVGSFHVYEEEFNTVVDEKSDTQKYEQLCKSFSDVFFSSDYPTDRCYIIAKYLYHIKLKTDQNHDDRCKCLNYLLNTKENFKSITNYKVSKLLKAYSKLASKFKICDNIIEHIKSEDVLGKIEKLYTLHKSLGKLEKSIDENDGNMYSNAEEFANKYENCNNYCKDSNSNDYCEEIEKIKLYCYHHTNSKNCAEIAKLLKYQQELKRSAKIIVPCIIILGTPIFLYILHKFTSFGSRFNTFLIKNKIIQHNINEETTDQFFEYTHEAEDRDIKYHLHHIGYHTT</sequence>
<dbReference type="AlphaFoldDB" id="A0A1C3KIJ7"/>
<dbReference type="VEuPathDB" id="PlasmoDB:POWCR01_000139600"/>
<reference evidence="3 4" key="1">
    <citation type="submission" date="2016-06" db="EMBL/GenBank/DDBJ databases">
        <authorList>
            <consortium name="Pathogen Informatics"/>
        </authorList>
    </citation>
    <scope>NUCLEOTIDE SEQUENCE [LARGE SCALE GENOMIC DNA]</scope>
</reference>
<organism evidence="3 4">
    <name type="scientific">Plasmodium ovale</name>
    <name type="common">malaria parasite P. ovale</name>
    <dbReference type="NCBI Taxonomy" id="36330"/>
    <lineage>
        <taxon>Eukaryota</taxon>
        <taxon>Sar</taxon>
        <taxon>Alveolata</taxon>
        <taxon>Apicomplexa</taxon>
        <taxon>Aconoidasida</taxon>
        <taxon>Haemosporida</taxon>
        <taxon>Plasmodiidae</taxon>
        <taxon>Plasmodium</taxon>
        <taxon>Plasmodium (Plasmodium)</taxon>
    </lineage>
</organism>
<evidence type="ECO:0000313" key="4">
    <source>
        <dbReference type="Proteomes" id="UP000243200"/>
    </source>
</evidence>
<keyword evidence="2" id="KW-0472">Membrane</keyword>
<feature type="region of interest" description="Disordered" evidence="1">
    <location>
        <begin position="12"/>
        <end position="38"/>
    </location>
</feature>
<keyword evidence="2" id="KW-1133">Transmembrane helix</keyword>
<dbReference type="EMBL" id="FLRJ01000460">
    <property type="protein sequence ID" value="SBT73653.1"/>
    <property type="molecule type" value="Genomic_DNA"/>
</dbReference>
<dbReference type="VEuPathDB" id="PlasmoDB:PocGH01_00118600"/>
<evidence type="ECO:0000313" key="3">
    <source>
        <dbReference type="EMBL" id="SBT73653.1"/>
    </source>
</evidence>
<feature type="transmembrane region" description="Helical" evidence="2">
    <location>
        <begin position="260"/>
        <end position="277"/>
    </location>
</feature>
<evidence type="ECO:0000256" key="1">
    <source>
        <dbReference type="SAM" id="MobiDB-lite"/>
    </source>
</evidence>
<dbReference type="InterPro" id="IPR008780">
    <property type="entry name" value="Plasmodium_Vir"/>
</dbReference>
<accession>A0A1C3KIJ7</accession>
<gene>
    <name evidence="3" type="primary">PowCR01_000139600</name>
    <name evidence="3" type="ORF">POWCR01_000139600</name>
</gene>
<evidence type="ECO:0000256" key="2">
    <source>
        <dbReference type="SAM" id="Phobius"/>
    </source>
</evidence>
<dbReference type="Pfam" id="PF05795">
    <property type="entry name" value="Plasmodium_Vir"/>
    <property type="match status" value="1"/>
</dbReference>
<dbReference type="Proteomes" id="UP000243200">
    <property type="component" value="Unassembled WGS sequence"/>
</dbReference>
<name>A0A1C3KIJ7_PLAOA</name>
<feature type="compositionally biased region" description="Acidic residues" evidence="1">
    <location>
        <begin position="17"/>
        <end position="38"/>
    </location>
</feature>
<keyword evidence="2" id="KW-0812">Transmembrane</keyword>
<proteinExistence type="predicted"/>
<protein>
    <submittedName>
        <fullName evidence="3">Plasmodium vivax Vir protein, putative</fullName>
    </submittedName>
</protein>